<proteinExistence type="predicted"/>
<dbReference type="GO" id="GO:0003677">
    <property type="term" value="F:DNA binding"/>
    <property type="evidence" value="ECO:0007669"/>
    <property type="project" value="UniProtKB-KW"/>
</dbReference>
<evidence type="ECO:0000256" key="3">
    <source>
        <dbReference type="ARBA" id="ARBA00023163"/>
    </source>
</evidence>
<keyword evidence="6" id="KW-1185">Reference proteome</keyword>
<gene>
    <name evidence="5" type="ORF">DVH02_26930</name>
</gene>
<evidence type="ECO:0000256" key="2">
    <source>
        <dbReference type="ARBA" id="ARBA00023125"/>
    </source>
</evidence>
<evidence type="ECO:0000313" key="5">
    <source>
        <dbReference type="EMBL" id="RDG35158.1"/>
    </source>
</evidence>
<keyword evidence="3" id="KW-0804">Transcription</keyword>
<organism evidence="5 6">
    <name type="scientific">Streptomyces corynorhini</name>
    <dbReference type="NCBI Taxonomy" id="2282652"/>
    <lineage>
        <taxon>Bacteria</taxon>
        <taxon>Bacillati</taxon>
        <taxon>Actinomycetota</taxon>
        <taxon>Actinomycetes</taxon>
        <taxon>Kitasatosporales</taxon>
        <taxon>Streptomycetaceae</taxon>
        <taxon>Streptomyces</taxon>
    </lineage>
</organism>
<keyword evidence="1" id="KW-0805">Transcription regulation</keyword>
<dbReference type="InterPro" id="IPR002577">
    <property type="entry name" value="HTH_HxlR"/>
</dbReference>
<dbReference type="OrthoDB" id="9792527at2"/>
<dbReference type="EMBL" id="QQNA01000246">
    <property type="protein sequence ID" value="RDG35158.1"/>
    <property type="molecule type" value="Genomic_DNA"/>
</dbReference>
<dbReference type="PANTHER" id="PTHR33204">
    <property type="entry name" value="TRANSCRIPTIONAL REGULATOR, MARR FAMILY"/>
    <property type="match status" value="1"/>
</dbReference>
<dbReference type="PROSITE" id="PS51118">
    <property type="entry name" value="HTH_HXLR"/>
    <property type="match status" value="1"/>
</dbReference>
<dbReference type="RefSeq" id="WP_114626451.1">
    <property type="nucleotide sequence ID" value="NZ_QQNA01000246.1"/>
</dbReference>
<dbReference type="Gene3D" id="1.10.10.10">
    <property type="entry name" value="Winged helix-like DNA-binding domain superfamily/Winged helix DNA-binding domain"/>
    <property type="match status" value="1"/>
</dbReference>
<evidence type="ECO:0000256" key="1">
    <source>
        <dbReference type="ARBA" id="ARBA00023015"/>
    </source>
</evidence>
<evidence type="ECO:0000313" key="6">
    <source>
        <dbReference type="Proteomes" id="UP000253741"/>
    </source>
</evidence>
<dbReference type="Pfam" id="PF01638">
    <property type="entry name" value="HxlR"/>
    <property type="match status" value="1"/>
</dbReference>
<name>A0A370AZY4_9ACTN</name>
<evidence type="ECO:0000259" key="4">
    <source>
        <dbReference type="PROSITE" id="PS51118"/>
    </source>
</evidence>
<dbReference type="PANTHER" id="PTHR33204:SF18">
    <property type="entry name" value="TRANSCRIPTIONAL REGULATORY PROTEIN"/>
    <property type="match status" value="1"/>
</dbReference>
<dbReference type="AlphaFoldDB" id="A0A370AZY4"/>
<dbReference type="Proteomes" id="UP000253741">
    <property type="component" value="Unassembled WGS sequence"/>
</dbReference>
<reference evidence="5 6" key="1">
    <citation type="submission" date="2018-07" db="EMBL/GenBank/DDBJ databases">
        <title>Streptomyces species from bats.</title>
        <authorList>
            <person name="Dunlap C."/>
        </authorList>
    </citation>
    <scope>NUCLEOTIDE SEQUENCE [LARGE SCALE GENOMIC DNA]</scope>
    <source>
        <strain evidence="5 6">AC230</strain>
    </source>
</reference>
<feature type="domain" description="HTH hxlR-type" evidence="4">
    <location>
        <begin position="11"/>
        <end position="108"/>
    </location>
</feature>
<protein>
    <submittedName>
        <fullName evidence="5">Transcriptional regulator</fullName>
    </submittedName>
</protein>
<dbReference type="SUPFAM" id="SSF46785">
    <property type="entry name" value="Winged helix' DNA-binding domain"/>
    <property type="match status" value="1"/>
</dbReference>
<dbReference type="InterPro" id="IPR036388">
    <property type="entry name" value="WH-like_DNA-bd_sf"/>
</dbReference>
<accession>A0A370AZY4</accession>
<dbReference type="InterPro" id="IPR036390">
    <property type="entry name" value="WH_DNA-bd_sf"/>
</dbReference>
<sequence>MKRTDTSAWPCTIARAGVIFGDQWNVLLLREAIYGTRRFDEFQQALGIARNILTDRLSRLVSEGLFARTAQPERPDRYEYVLTDKGRDTYPVLLAMATWARSYMLGPDEDPLVFEYLTCAHDFDAVSACSHCGELLSLDQIGVRWGPGHPAYHQPSILDRIGYDTDG</sequence>
<keyword evidence="2" id="KW-0238">DNA-binding</keyword>
<comment type="caution">
    <text evidence="5">The sequence shown here is derived from an EMBL/GenBank/DDBJ whole genome shotgun (WGS) entry which is preliminary data.</text>
</comment>